<dbReference type="RefSeq" id="WP_143015028.1">
    <property type="nucleotide sequence ID" value="NZ_FNAD01000015.1"/>
</dbReference>
<feature type="signal peptide" evidence="1">
    <location>
        <begin position="1"/>
        <end position="26"/>
    </location>
</feature>
<dbReference type="AlphaFoldDB" id="A0A1G7B245"/>
<dbReference type="Proteomes" id="UP000198949">
    <property type="component" value="Unassembled WGS sequence"/>
</dbReference>
<protein>
    <recommendedName>
        <fullName evidence="4">Secreted protein</fullName>
    </recommendedName>
</protein>
<reference evidence="3" key="1">
    <citation type="submission" date="2016-10" db="EMBL/GenBank/DDBJ databases">
        <authorList>
            <person name="Varghese N."/>
            <person name="Submissions S."/>
        </authorList>
    </citation>
    <scope>NUCLEOTIDE SEQUENCE [LARGE SCALE GENOMIC DNA]</scope>
    <source>
        <strain evidence="3">CGMCC 4.3516</strain>
    </source>
</reference>
<feature type="chain" id="PRO_5011718227" description="Secreted protein" evidence="1">
    <location>
        <begin position="27"/>
        <end position="168"/>
    </location>
</feature>
<dbReference type="STRING" id="58114.SAMN05216270_11597"/>
<keyword evidence="1" id="KW-0732">Signal</keyword>
<evidence type="ECO:0008006" key="4">
    <source>
        <dbReference type="Google" id="ProtNLM"/>
    </source>
</evidence>
<dbReference type="EMBL" id="FNAD01000015">
    <property type="protein sequence ID" value="SDE21093.1"/>
    <property type="molecule type" value="Genomic_DNA"/>
</dbReference>
<accession>A0A1G7B245</accession>
<evidence type="ECO:0000313" key="3">
    <source>
        <dbReference type="Proteomes" id="UP000198949"/>
    </source>
</evidence>
<proteinExistence type="predicted"/>
<dbReference type="PROSITE" id="PS51257">
    <property type="entry name" value="PROKAR_LIPOPROTEIN"/>
    <property type="match status" value="1"/>
</dbReference>
<sequence length="168" mass="17157">MRQHLTPILAVLAAAALLGACSDDGADDQVATAGGDATESAAESTAASDDAQALAFAECMRENGIDMPDPTAGLEGLLEAATASSSGHTDAELTAAISACESELPAFDEVEGVDVDEEALLAHTECLREQGLDISDDLEDTAQYEEMDPELLDAAFAACEHLLNGTGG</sequence>
<gene>
    <name evidence="2" type="ORF">SAMN05216270_11597</name>
</gene>
<keyword evidence="3" id="KW-1185">Reference proteome</keyword>
<dbReference type="OrthoDB" id="7949713at2"/>
<evidence type="ECO:0000313" key="2">
    <source>
        <dbReference type="EMBL" id="SDE21093.1"/>
    </source>
</evidence>
<name>A0A1G7B245_9ACTN</name>
<organism evidence="2 3">
    <name type="scientific">Glycomyces harbinensis</name>
    <dbReference type="NCBI Taxonomy" id="58114"/>
    <lineage>
        <taxon>Bacteria</taxon>
        <taxon>Bacillati</taxon>
        <taxon>Actinomycetota</taxon>
        <taxon>Actinomycetes</taxon>
        <taxon>Glycomycetales</taxon>
        <taxon>Glycomycetaceae</taxon>
        <taxon>Glycomyces</taxon>
    </lineage>
</organism>
<evidence type="ECO:0000256" key="1">
    <source>
        <dbReference type="SAM" id="SignalP"/>
    </source>
</evidence>